<sequence>MSTIPATFKVYQYENFSQDPLKEIKLNPTAAQKPLRQNEVRVKVFSAALNPIDYKMIQ</sequence>
<dbReference type="AlphaFoldDB" id="A0ABD3F612"/>
<name>A0ABD3F612_9STRA</name>
<organism evidence="1 2">
    <name type="scientific">Phytophthora oleae</name>
    <dbReference type="NCBI Taxonomy" id="2107226"/>
    <lineage>
        <taxon>Eukaryota</taxon>
        <taxon>Sar</taxon>
        <taxon>Stramenopiles</taxon>
        <taxon>Oomycota</taxon>
        <taxon>Peronosporomycetes</taxon>
        <taxon>Peronosporales</taxon>
        <taxon>Peronosporaceae</taxon>
        <taxon>Phytophthora</taxon>
    </lineage>
</organism>
<evidence type="ECO:0000313" key="2">
    <source>
        <dbReference type="Proteomes" id="UP001632037"/>
    </source>
</evidence>
<dbReference type="EMBL" id="JBIMZQ010000032">
    <property type="protein sequence ID" value="KAL3662295.1"/>
    <property type="molecule type" value="Genomic_DNA"/>
</dbReference>
<dbReference type="Gene3D" id="3.90.180.10">
    <property type="entry name" value="Medium-chain alcohol dehydrogenases, catalytic domain"/>
    <property type="match status" value="1"/>
</dbReference>
<protein>
    <recommendedName>
        <fullName evidence="3">Alcohol dehydrogenase N-terminal domain-containing protein</fullName>
    </recommendedName>
</protein>
<proteinExistence type="predicted"/>
<gene>
    <name evidence="1" type="ORF">V7S43_012622</name>
</gene>
<comment type="caution">
    <text evidence="1">The sequence shown here is derived from an EMBL/GenBank/DDBJ whole genome shotgun (WGS) entry which is preliminary data.</text>
</comment>
<evidence type="ECO:0000313" key="1">
    <source>
        <dbReference type="EMBL" id="KAL3662295.1"/>
    </source>
</evidence>
<dbReference type="Proteomes" id="UP001632037">
    <property type="component" value="Unassembled WGS sequence"/>
</dbReference>
<accession>A0ABD3F612</accession>
<reference evidence="1 2" key="1">
    <citation type="submission" date="2024-09" db="EMBL/GenBank/DDBJ databases">
        <title>Genome sequencing and assembly of Phytophthora oleae, isolate VK10A, causative agent of rot of olive drupes.</title>
        <authorList>
            <person name="Conti Taguali S."/>
            <person name="Riolo M."/>
            <person name="La Spada F."/>
            <person name="Cacciola S.O."/>
            <person name="Dionisio G."/>
        </authorList>
    </citation>
    <scope>NUCLEOTIDE SEQUENCE [LARGE SCALE GENOMIC DNA]</scope>
    <source>
        <strain evidence="1 2">VK10A</strain>
    </source>
</reference>
<keyword evidence="2" id="KW-1185">Reference proteome</keyword>
<evidence type="ECO:0008006" key="3">
    <source>
        <dbReference type="Google" id="ProtNLM"/>
    </source>
</evidence>